<dbReference type="Proteomes" id="UP001295444">
    <property type="component" value="Chromosome 06"/>
</dbReference>
<feature type="transmembrane region" description="Helical" evidence="1">
    <location>
        <begin position="47"/>
        <end position="66"/>
    </location>
</feature>
<proteinExistence type="predicted"/>
<accession>A0AAD1W9T4</accession>
<keyword evidence="1" id="KW-0472">Membrane</keyword>
<keyword evidence="1" id="KW-1133">Transmembrane helix</keyword>
<name>A0AAD1W9T4_PELCU</name>
<evidence type="ECO:0000313" key="3">
    <source>
        <dbReference type="Proteomes" id="UP001295444"/>
    </source>
</evidence>
<protein>
    <submittedName>
        <fullName evidence="2">Uncharacterized protein</fullName>
    </submittedName>
</protein>
<evidence type="ECO:0000313" key="2">
    <source>
        <dbReference type="EMBL" id="CAH2299440.1"/>
    </source>
</evidence>
<keyword evidence="1" id="KW-0812">Transmembrane</keyword>
<sequence>MQSLPHPNRKLPAVDRDRESVEAISVGHQFMEPIHHFRLGPRQKSKLVVYCCITIANSLFLVKCVFRLHREH</sequence>
<evidence type="ECO:0000256" key="1">
    <source>
        <dbReference type="SAM" id="Phobius"/>
    </source>
</evidence>
<keyword evidence="3" id="KW-1185">Reference proteome</keyword>
<dbReference type="AlphaFoldDB" id="A0AAD1W9T4"/>
<dbReference type="EMBL" id="OW240917">
    <property type="protein sequence ID" value="CAH2299440.1"/>
    <property type="molecule type" value="Genomic_DNA"/>
</dbReference>
<gene>
    <name evidence="2" type="ORF">PECUL_23A042211</name>
</gene>
<reference evidence="2" key="1">
    <citation type="submission" date="2022-03" db="EMBL/GenBank/DDBJ databases">
        <authorList>
            <person name="Alioto T."/>
            <person name="Alioto T."/>
            <person name="Gomez Garrido J."/>
        </authorList>
    </citation>
    <scope>NUCLEOTIDE SEQUENCE</scope>
</reference>
<organism evidence="2 3">
    <name type="scientific">Pelobates cultripes</name>
    <name type="common">Western spadefoot toad</name>
    <dbReference type="NCBI Taxonomy" id="61616"/>
    <lineage>
        <taxon>Eukaryota</taxon>
        <taxon>Metazoa</taxon>
        <taxon>Chordata</taxon>
        <taxon>Craniata</taxon>
        <taxon>Vertebrata</taxon>
        <taxon>Euteleostomi</taxon>
        <taxon>Amphibia</taxon>
        <taxon>Batrachia</taxon>
        <taxon>Anura</taxon>
        <taxon>Pelobatoidea</taxon>
        <taxon>Pelobatidae</taxon>
        <taxon>Pelobates</taxon>
    </lineage>
</organism>